<dbReference type="InterPro" id="IPR010994">
    <property type="entry name" value="RuvA_2-like"/>
</dbReference>
<evidence type="ECO:0000313" key="9">
    <source>
        <dbReference type="Proteomes" id="UP000556026"/>
    </source>
</evidence>
<dbReference type="PANTHER" id="PTHR30471">
    <property type="entry name" value="DNA REPAIR PROTEIN RADC"/>
    <property type="match status" value="1"/>
</dbReference>
<organism evidence="8 9">
    <name type="scientific">Geomonas silvestris</name>
    <dbReference type="NCBI Taxonomy" id="2740184"/>
    <lineage>
        <taxon>Bacteria</taxon>
        <taxon>Pseudomonadati</taxon>
        <taxon>Thermodesulfobacteriota</taxon>
        <taxon>Desulfuromonadia</taxon>
        <taxon>Geobacterales</taxon>
        <taxon>Geobacteraceae</taxon>
        <taxon>Geomonas</taxon>
    </lineage>
</organism>
<evidence type="ECO:0000256" key="5">
    <source>
        <dbReference type="ARBA" id="ARBA00023049"/>
    </source>
</evidence>
<dbReference type="SUPFAM" id="SSF47781">
    <property type="entry name" value="RuvA domain 2-like"/>
    <property type="match status" value="1"/>
</dbReference>
<dbReference type="Pfam" id="PF20582">
    <property type="entry name" value="UPF0758_N"/>
    <property type="match status" value="1"/>
</dbReference>
<protein>
    <submittedName>
        <fullName evidence="8">UPF0758 protein</fullName>
    </submittedName>
</protein>
<dbReference type="GO" id="GO:0008237">
    <property type="term" value="F:metallopeptidase activity"/>
    <property type="evidence" value="ECO:0007669"/>
    <property type="project" value="UniProtKB-KW"/>
</dbReference>
<comment type="caution">
    <text evidence="8">The sequence shown here is derived from an EMBL/GenBank/DDBJ whole genome shotgun (WGS) entry which is preliminary data.</text>
</comment>
<dbReference type="PROSITE" id="PS50249">
    <property type="entry name" value="MPN"/>
    <property type="match status" value="1"/>
</dbReference>
<evidence type="ECO:0000313" key="8">
    <source>
        <dbReference type="EMBL" id="GFO58531.1"/>
    </source>
</evidence>
<dbReference type="Proteomes" id="UP000556026">
    <property type="component" value="Unassembled WGS sequence"/>
</dbReference>
<evidence type="ECO:0000256" key="2">
    <source>
        <dbReference type="ARBA" id="ARBA00022723"/>
    </source>
</evidence>
<keyword evidence="3" id="KW-0378">Hydrolase</keyword>
<dbReference type="Gene3D" id="3.40.140.10">
    <property type="entry name" value="Cytidine Deaminase, domain 2"/>
    <property type="match status" value="1"/>
</dbReference>
<dbReference type="Gene3D" id="1.10.150.20">
    <property type="entry name" value="5' to 3' exonuclease, C-terminal subdomain"/>
    <property type="match status" value="1"/>
</dbReference>
<dbReference type="CDD" id="cd08071">
    <property type="entry name" value="MPN_DUF2466"/>
    <property type="match status" value="1"/>
</dbReference>
<dbReference type="InterPro" id="IPR001405">
    <property type="entry name" value="UPF0758"/>
</dbReference>
<dbReference type="EMBL" id="BLXX01000002">
    <property type="protein sequence ID" value="GFO58531.1"/>
    <property type="molecule type" value="Genomic_DNA"/>
</dbReference>
<sequence length="228" mass="25056">MGSGIKDWPENERPREKLLRLGSGALSEAELLALILGSGDAASNRSALDLGRALLTEFGALRRLADASCSELQRVKGVGLAKATSIKAALELSNRCKARPLESLASYTSPSQVFEHLNYEFRDRRKEYFMALLLDGKNRIIRRAQISEGSLNQSLVHPREVFNVAVRESAAALILLHNHPTGDPTPSPEDLEVTRRLCEAGELMGIKVLDHIIIGDGSFYSFTERGIM</sequence>
<dbReference type="InterPro" id="IPR037518">
    <property type="entry name" value="MPN"/>
</dbReference>
<keyword evidence="9" id="KW-1185">Reference proteome</keyword>
<dbReference type="SUPFAM" id="SSF102712">
    <property type="entry name" value="JAB1/MPN domain"/>
    <property type="match status" value="1"/>
</dbReference>
<gene>
    <name evidence="8" type="ORF">GMST_08560</name>
</gene>
<keyword evidence="1" id="KW-0645">Protease</keyword>
<dbReference type="GO" id="GO:0046872">
    <property type="term" value="F:metal ion binding"/>
    <property type="evidence" value="ECO:0007669"/>
    <property type="project" value="UniProtKB-KW"/>
</dbReference>
<dbReference type="PANTHER" id="PTHR30471:SF3">
    <property type="entry name" value="UPF0758 PROTEIN YEES-RELATED"/>
    <property type="match status" value="1"/>
</dbReference>
<dbReference type="Pfam" id="PF04002">
    <property type="entry name" value="RadC"/>
    <property type="match status" value="1"/>
</dbReference>
<comment type="similarity">
    <text evidence="6">Belongs to the UPF0758 family.</text>
</comment>
<dbReference type="RefSeq" id="WP_183353393.1">
    <property type="nucleotide sequence ID" value="NZ_BLXX01000002.1"/>
</dbReference>
<evidence type="ECO:0000259" key="7">
    <source>
        <dbReference type="PROSITE" id="PS50249"/>
    </source>
</evidence>
<keyword evidence="4" id="KW-0862">Zinc</keyword>
<keyword evidence="5" id="KW-0482">Metalloprotease</keyword>
<accession>A0A6V8MEV6</accession>
<evidence type="ECO:0000256" key="6">
    <source>
        <dbReference type="RuleBase" id="RU003797"/>
    </source>
</evidence>
<dbReference type="NCBIfam" id="TIGR00608">
    <property type="entry name" value="radc"/>
    <property type="match status" value="1"/>
</dbReference>
<evidence type="ECO:0000256" key="1">
    <source>
        <dbReference type="ARBA" id="ARBA00022670"/>
    </source>
</evidence>
<dbReference type="InterPro" id="IPR025657">
    <property type="entry name" value="RadC_JAB"/>
</dbReference>
<keyword evidence="2" id="KW-0479">Metal-binding</keyword>
<dbReference type="GO" id="GO:0006508">
    <property type="term" value="P:proteolysis"/>
    <property type="evidence" value="ECO:0007669"/>
    <property type="project" value="UniProtKB-KW"/>
</dbReference>
<evidence type="ECO:0000256" key="3">
    <source>
        <dbReference type="ARBA" id="ARBA00022801"/>
    </source>
</evidence>
<dbReference type="AlphaFoldDB" id="A0A6V8MEV6"/>
<evidence type="ECO:0000256" key="4">
    <source>
        <dbReference type="ARBA" id="ARBA00022833"/>
    </source>
</evidence>
<dbReference type="NCBIfam" id="NF000642">
    <property type="entry name" value="PRK00024.1"/>
    <property type="match status" value="1"/>
</dbReference>
<dbReference type="InterPro" id="IPR046778">
    <property type="entry name" value="UPF0758_N"/>
</dbReference>
<proteinExistence type="inferred from homology"/>
<name>A0A6V8MEV6_9BACT</name>
<feature type="domain" description="MPN" evidence="7">
    <location>
        <begin position="106"/>
        <end position="228"/>
    </location>
</feature>
<reference evidence="9" key="1">
    <citation type="submission" date="2020-06" db="EMBL/GenBank/DDBJ databases">
        <title>Draft genomic sequence of Geomonas sp. Red330.</title>
        <authorList>
            <person name="Itoh H."/>
            <person name="Zhenxing X."/>
            <person name="Ushijima N."/>
            <person name="Masuda Y."/>
            <person name="Shiratori Y."/>
            <person name="Senoo K."/>
        </authorList>
    </citation>
    <scope>NUCLEOTIDE SEQUENCE [LARGE SCALE GENOMIC DNA]</scope>
    <source>
        <strain evidence="9">Red330</strain>
    </source>
</reference>